<feature type="compositionally biased region" description="Polar residues" evidence="1">
    <location>
        <begin position="187"/>
        <end position="201"/>
    </location>
</feature>
<feature type="region of interest" description="Disordered" evidence="1">
    <location>
        <begin position="257"/>
        <end position="281"/>
    </location>
</feature>
<protein>
    <submittedName>
        <fullName evidence="2">Uncharacterized protein</fullName>
    </submittedName>
</protein>
<accession>A0AAI9UP96</accession>
<evidence type="ECO:0000256" key="1">
    <source>
        <dbReference type="SAM" id="MobiDB-lite"/>
    </source>
</evidence>
<feature type="compositionally biased region" description="Polar residues" evidence="1">
    <location>
        <begin position="167"/>
        <end position="176"/>
    </location>
</feature>
<feature type="compositionally biased region" description="Polar residues" evidence="1">
    <location>
        <begin position="135"/>
        <end position="147"/>
    </location>
</feature>
<name>A0AAI9UP96_9PEZI</name>
<feature type="region of interest" description="Disordered" evidence="1">
    <location>
        <begin position="110"/>
        <end position="201"/>
    </location>
</feature>
<dbReference type="Proteomes" id="UP001239213">
    <property type="component" value="Unassembled WGS sequence"/>
</dbReference>
<comment type="caution">
    <text evidence="2">The sequence shown here is derived from an EMBL/GenBank/DDBJ whole genome shotgun (WGS) entry which is preliminary data.</text>
</comment>
<proteinExistence type="predicted"/>
<dbReference type="EMBL" id="MPDP01000272">
    <property type="protein sequence ID" value="KAK1460643.1"/>
    <property type="molecule type" value="Genomic_DNA"/>
</dbReference>
<reference evidence="2" key="1">
    <citation type="submission" date="2016-11" db="EMBL/GenBank/DDBJ databases">
        <title>The genome sequence of Colletotrichum cuscutae.</title>
        <authorList>
            <person name="Baroncelli R."/>
        </authorList>
    </citation>
    <scope>NUCLEOTIDE SEQUENCE</scope>
    <source>
        <strain evidence="2">IMI 304802</strain>
    </source>
</reference>
<keyword evidence="3" id="KW-1185">Reference proteome</keyword>
<evidence type="ECO:0000313" key="3">
    <source>
        <dbReference type="Proteomes" id="UP001239213"/>
    </source>
</evidence>
<dbReference type="AlphaFoldDB" id="A0AAI9UP96"/>
<organism evidence="2 3">
    <name type="scientific">Colletotrichum cuscutae</name>
    <dbReference type="NCBI Taxonomy" id="1209917"/>
    <lineage>
        <taxon>Eukaryota</taxon>
        <taxon>Fungi</taxon>
        <taxon>Dikarya</taxon>
        <taxon>Ascomycota</taxon>
        <taxon>Pezizomycotina</taxon>
        <taxon>Sordariomycetes</taxon>
        <taxon>Hypocreomycetidae</taxon>
        <taxon>Glomerellales</taxon>
        <taxon>Glomerellaceae</taxon>
        <taxon>Colletotrichum</taxon>
        <taxon>Colletotrichum acutatum species complex</taxon>
    </lineage>
</organism>
<gene>
    <name evidence="2" type="ORF">CCUS01_08748</name>
</gene>
<evidence type="ECO:0000313" key="2">
    <source>
        <dbReference type="EMBL" id="KAK1460643.1"/>
    </source>
</evidence>
<sequence length="281" mass="30858">MESLQLAQMLADLSSLNAAVCLPYSLLSTIVESRPGSHSLTRPCYSLCDAMCWAPRRLQGLMGRKEIRNKLFLNSPIFPIYRSADDLIPTQEPNAAAAVVTANKAIQTVEKTSANPAAPGLPRRPTDELRRVHTHSSQTSRTGTGTASPARVDKFGRRIMMSPPALSRSNSAQGSIPGTPKRDSDVRSTTTNTLQHQQQPLLGTGQRAYMMGDEQAEDDMDRASTLMALYEIRAKLKQQDNSSLMKAREKIADLAARQQQTTATSGKKEPEKITSRFTFPK</sequence>